<evidence type="ECO:0000256" key="1">
    <source>
        <dbReference type="ARBA" id="ARBA00004162"/>
    </source>
</evidence>
<comment type="subcellular location">
    <subcellularLocation>
        <location evidence="1">Cell membrane</location>
        <topology evidence="1">Single-pass membrane protein</topology>
    </subcellularLocation>
    <subcellularLocation>
        <location evidence="7">Cell membrane</location>
        <topology evidence="7">Single-pass type II membrane protein</topology>
    </subcellularLocation>
</comment>
<keyword evidence="11" id="KW-1185">Reference proteome</keyword>
<name>A0A5C6E5V1_9BACT</name>
<dbReference type="AlphaFoldDB" id="A0A5C6E5V1"/>
<dbReference type="GO" id="GO:0015031">
    <property type="term" value="P:protein transport"/>
    <property type="evidence" value="ECO:0007669"/>
    <property type="project" value="UniProtKB-KW"/>
</dbReference>
<evidence type="ECO:0000313" key="11">
    <source>
        <dbReference type="Proteomes" id="UP000315471"/>
    </source>
</evidence>
<dbReference type="InterPro" id="IPR003400">
    <property type="entry name" value="ExbD"/>
</dbReference>
<evidence type="ECO:0000256" key="4">
    <source>
        <dbReference type="ARBA" id="ARBA00022692"/>
    </source>
</evidence>
<evidence type="ECO:0000256" key="3">
    <source>
        <dbReference type="ARBA" id="ARBA00022475"/>
    </source>
</evidence>
<comment type="caution">
    <text evidence="10">The sequence shown here is derived from an EMBL/GenBank/DDBJ whole genome shotgun (WGS) entry which is preliminary data.</text>
</comment>
<evidence type="ECO:0000256" key="6">
    <source>
        <dbReference type="ARBA" id="ARBA00023136"/>
    </source>
</evidence>
<feature type="compositionally biased region" description="Acidic residues" evidence="8">
    <location>
        <begin position="12"/>
        <end position="22"/>
    </location>
</feature>
<keyword evidence="7" id="KW-0653">Protein transport</keyword>
<dbReference type="GO" id="GO:0005886">
    <property type="term" value="C:plasma membrane"/>
    <property type="evidence" value="ECO:0007669"/>
    <property type="project" value="UniProtKB-SubCell"/>
</dbReference>
<evidence type="ECO:0000256" key="9">
    <source>
        <dbReference type="SAM" id="Phobius"/>
    </source>
</evidence>
<gene>
    <name evidence="10" type="ORF">Q31b_14660</name>
</gene>
<dbReference type="GO" id="GO:0022857">
    <property type="term" value="F:transmembrane transporter activity"/>
    <property type="evidence" value="ECO:0007669"/>
    <property type="project" value="InterPro"/>
</dbReference>
<keyword evidence="4 7" id="KW-0812">Transmembrane</keyword>
<dbReference type="Proteomes" id="UP000315471">
    <property type="component" value="Unassembled WGS sequence"/>
</dbReference>
<dbReference type="OrthoDB" id="9793581at2"/>
<feature type="transmembrane region" description="Helical" evidence="9">
    <location>
        <begin position="36"/>
        <end position="53"/>
    </location>
</feature>
<evidence type="ECO:0000256" key="2">
    <source>
        <dbReference type="ARBA" id="ARBA00005811"/>
    </source>
</evidence>
<comment type="similarity">
    <text evidence="2 7">Belongs to the ExbD/TolR family.</text>
</comment>
<feature type="region of interest" description="Disordered" evidence="8">
    <location>
        <begin position="1"/>
        <end position="24"/>
    </location>
</feature>
<dbReference type="EMBL" id="SJPY01000002">
    <property type="protein sequence ID" value="TWU43934.1"/>
    <property type="molecule type" value="Genomic_DNA"/>
</dbReference>
<dbReference type="Pfam" id="PF02472">
    <property type="entry name" value="ExbD"/>
    <property type="match status" value="1"/>
</dbReference>
<keyword evidence="6 9" id="KW-0472">Membrane</keyword>
<evidence type="ECO:0000256" key="7">
    <source>
        <dbReference type="RuleBase" id="RU003879"/>
    </source>
</evidence>
<evidence type="ECO:0000256" key="8">
    <source>
        <dbReference type="SAM" id="MobiDB-lite"/>
    </source>
</evidence>
<evidence type="ECO:0000313" key="10">
    <source>
        <dbReference type="EMBL" id="TWU43934.1"/>
    </source>
</evidence>
<feature type="compositionally biased region" description="Polar residues" evidence="8">
    <location>
        <begin position="1"/>
        <end position="10"/>
    </location>
</feature>
<keyword evidence="5 9" id="KW-1133">Transmembrane helix</keyword>
<reference evidence="10 11" key="1">
    <citation type="submission" date="2019-02" db="EMBL/GenBank/DDBJ databases">
        <title>Deep-cultivation of Planctomycetes and their phenomic and genomic characterization uncovers novel biology.</title>
        <authorList>
            <person name="Wiegand S."/>
            <person name="Jogler M."/>
            <person name="Boedeker C."/>
            <person name="Pinto D."/>
            <person name="Vollmers J."/>
            <person name="Rivas-Marin E."/>
            <person name="Kohn T."/>
            <person name="Peeters S.H."/>
            <person name="Heuer A."/>
            <person name="Rast P."/>
            <person name="Oberbeckmann S."/>
            <person name="Bunk B."/>
            <person name="Jeske O."/>
            <person name="Meyerdierks A."/>
            <person name="Storesund J.E."/>
            <person name="Kallscheuer N."/>
            <person name="Luecker S."/>
            <person name="Lage O.M."/>
            <person name="Pohl T."/>
            <person name="Merkel B.J."/>
            <person name="Hornburger P."/>
            <person name="Mueller R.-W."/>
            <person name="Bruemmer F."/>
            <person name="Labrenz M."/>
            <person name="Spormann A.M."/>
            <person name="Op Den Camp H."/>
            <person name="Overmann J."/>
            <person name="Amann R."/>
            <person name="Jetten M.S.M."/>
            <person name="Mascher T."/>
            <person name="Medema M.H."/>
            <person name="Devos D.P."/>
            <person name="Kaster A.-K."/>
            <person name="Ovreas L."/>
            <person name="Rohde M."/>
            <person name="Galperin M.Y."/>
            <person name="Jogler C."/>
        </authorList>
    </citation>
    <scope>NUCLEOTIDE SEQUENCE [LARGE SCALE GENOMIC DNA]</scope>
    <source>
        <strain evidence="10 11">Q31b</strain>
    </source>
</reference>
<organism evidence="10 11">
    <name type="scientific">Novipirellula aureliae</name>
    <dbReference type="NCBI Taxonomy" id="2527966"/>
    <lineage>
        <taxon>Bacteria</taxon>
        <taxon>Pseudomonadati</taxon>
        <taxon>Planctomycetota</taxon>
        <taxon>Planctomycetia</taxon>
        <taxon>Pirellulales</taxon>
        <taxon>Pirellulaceae</taxon>
        <taxon>Novipirellula</taxon>
    </lineage>
</organism>
<accession>A0A5C6E5V1</accession>
<sequence>MSTANPTNNDAVDVDVEEEEEVMLPRKKRDDEEMDITPMIDITFLLLIFFVVASKMDPTQIGSIPEADNALAISAKDSAVIFIKPGAGEDAIVERLDGTEFSRDEATQASEIVEYVTSELEKSQGRNKNHVMIMGDKDVKVGQVTRVQKIIGDSFEDIESTYVAVKEQ</sequence>
<keyword evidence="3" id="KW-1003">Cell membrane</keyword>
<dbReference type="PANTHER" id="PTHR30558:SF3">
    <property type="entry name" value="BIOPOLYMER TRANSPORT PROTEIN EXBD-RELATED"/>
    <property type="match status" value="1"/>
</dbReference>
<protein>
    <submittedName>
        <fullName evidence="10">Biopolymer transport protein ExbD/TolR</fullName>
    </submittedName>
</protein>
<evidence type="ECO:0000256" key="5">
    <source>
        <dbReference type="ARBA" id="ARBA00022989"/>
    </source>
</evidence>
<proteinExistence type="inferred from homology"/>
<dbReference type="PANTHER" id="PTHR30558">
    <property type="entry name" value="EXBD MEMBRANE COMPONENT OF PMF-DRIVEN MACROMOLECULE IMPORT SYSTEM"/>
    <property type="match status" value="1"/>
</dbReference>
<keyword evidence="7" id="KW-0813">Transport</keyword>